<dbReference type="Gene3D" id="3.30.530.20">
    <property type="match status" value="1"/>
</dbReference>
<reference evidence="3" key="1">
    <citation type="submission" date="2020-04" db="EMBL/GenBank/DDBJ databases">
        <title>Hybrid Assembly of Korean Phytophthora infestans isolates.</title>
        <authorList>
            <person name="Prokchorchik M."/>
            <person name="Lee Y."/>
            <person name="Seo J."/>
            <person name="Cho J.-H."/>
            <person name="Park Y.-E."/>
            <person name="Jang D.-C."/>
            <person name="Im J.-S."/>
            <person name="Choi J.-G."/>
            <person name="Park H.-J."/>
            <person name="Lee G.-B."/>
            <person name="Lee Y.-G."/>
            <person name="Hong S.-Y."/>
            <person name="Cho K."/>
            <person name="Sohn K.H."/>
        </authorList>
    </citation>
    <scope>NUCLEOTIDE SEQUENCE</scope>
    <source>
        <strain evidence="3">KR_1_A1</strain>
    </source>
</reference>
<feature type="compositionally biased region" description="Basic residues" evidence="2">
    <location>
        <begin position="244"/>
        <end position="262"/>
    </location>
</feature>
<dbReference type="SUPFAM" id="SSF55961">
    <property type="entry name" value="Bet v1-like"/>
    <property type="match status" value="1"/>
</dbReference>
<evidence type="ECO:0000256" key="2">
    <source>
        <dbReference type="SAM" id="MobiDB-lite"/>
    </source>
</evidence>
<keyword evidence="1" id="KW-0175">Coiled coil</keyword>
<feature type="coiled-coil region" evidence="1">
    <location>
        <begin position="307"/>
        <end position="334"/>
    </location>
</feature>
<dbReference type="CDD" id="cd14686">
    <property type="entry name" value="bZIP"/>
    <property type="match status" value="1"/>
</dbReference>
<feature type="region of interest" description="Disordered" evidence="2">
    <location>
        <begin position="163"/>
        <end position="195"/>
    </location>
</feature>
<dbReference type="InterPro" id="IPR023393">
    <property type="entry name" value="START-like_dom_sf"/>
</dbReference>
<sequence length="586" mass="65101">MDQRNNPYGMPGGRAGMPNGMPQQQHYGMQDMMFDPLPMNNGMYHPPPPMHQQHGGMGGLMQQQGLVAPEDDPRFVDDLLGALGNDPAGLGVQQQQQHLGQMGHYDQQHMMAPHSQTPNFQPGRTQGMPMTSQAPLMQRGGMPESMHLNQMTPVGAPSRMNTGMQQQNMGAPEVSSGLGTLGGLGASIPTPAAPPRQAAVAPSAIVPTAKASKASTSRALATSSNNGGSSDEDGNLGEDDSQKKKERRRQQVRYASRRRRKKQKDEESFLRDRIAELKEQIRIIGGDLTEQCSQMAGMSEQALTEAYEKQMVTVQTLRKDNNKLKEQLLQHENFARMIQYGLNALPSDCRDVDRKKIAGVPMWISDQMNPLKGPTLVVDLNMCHEAVRHAYNELKTFGPSVTSKTNVCHAMGWKTELWAASTCLNFRAVRAISDKNIREVANASWDIITSPEKCKRIYPDVKQFRILQKVTDDIVVVHRIASVASDLSDREFISVAFRLRDGDDYYIGLKSITVQTEAAENCIRGEECQGWMFVGGENETSQWKAHFLGYYDVKGEKDDKVLNQLANEAMFGMLRWESEAMHPLSV</sequence>
<dbReference type="Proteomes" id="UP000602510">
    <property type="component" value="Unassembled WGS sequence"/>
</dbReference>
<evidence type="ECO:0000313" key="3">
    <source>
        <dbReference type="EMBL" id="KAF4046982.1"/>
    </source>
</evidence>
<evidence type="ECO:0000313" key="4">
    <source>
        <dbReference type="Proteomes" id="UP000602510"/>
    </source>
</evidence>
<dbReference type="EMBL" id="WSZM01000008">
    <property type="protein sequence ID" value="KAF4046982.1"/>
    <property type="molecule type" value="Genomic_DNA"/>
</dbReference>
<gene>
    <name evidence="3" type="ORF">GN244_ATG00507</name>
</gene>
<feature type="compositionally biased region" description="Acidic residues" evidence="2">
    <location>
        <begin position="230"/>
        <end position="239"/>
    </location>
</feature>
<protein>
    <recommendedName>
        <fullName evidence="5">BZIP domain-containing protein</fullName>
    </recommendedName>
</protein>
<evidence type="ECO:0008006" key="5">
    <source>
        <dbReference type="Google" id="ProtNLM"/>
    </source>
</evidence>
<name>A0A833T3K9_PHYIN</name>
<comment type="caution">
    <text evidence="3">The sequence shown here is derived from an EMBL/GenBank/DDBJ whole genome shotgun (WGS) entry which is preliminary data.</text>
</comment>
<dbReference type="AlphaFoldDB" id="A0A833T3K9"/>
<proteinExistence type="predicted"/>
<evidence type="ECO:0000256" key="1">
    <source>
        <dbReference type="SAM" id="Coils"/>
    </source>
</evidence>
<keyword evidence="4" id="KW-1185">Reference proteome</keyword>
<feature type="region of interest" description="Disordered" evidence="2">
    <location>
        <begin position="208"/>
        <end position="267"/>
    </location>
</feature>
<organism evidence="3 4">
    <name type="scientific">Phytophthora infestans</name>
    <name type="common">Potato late blight agent</name>
    <name type="synonym">Botrytis infestans</name>
    <dbReference type="NCBI Taxonomy" id="4787"/>
    <lineage>
        <taxon>Eukaryota</taxon>
        <taxon>Sar</taxon>
        <taxon>Stramenopiles</taxon>
        <taxon>Oomycota</taxon>
        <taxon>Peronosporomycetes</taxon>
        <taxon>Peronosporales</taxon>
        <taxon>Peronosporaceae</taxon>
        <taxon>Phytophthora</taxon>
    </lineage>
</organism>
<accession>A0A833T3K9</accession>
<feature type="compositionally biased region" description="Low complexity" evidence="2">
    <location>
        <begin position="208"/>
        <end position="229"/>
    </location>
</feature>